<dbReference type="InterPro" id="IPR024607">
    <property type="entry name" value="Sulfatase_CS"/>
</dbReference>
<keyword evidence="4" id="KW-0106">Calcium</keyword>
<dbReference type="Gene3D" id="3.40.720.10">
    <property type="entry name" value="Alkaline Phosphatase, subunit A"/>
    <property type="match status" value="1"/>
</dbReference>
<comment type="caution">
    <text evidence="6">The sequence shown here is derived from an EMBL/GenBank/DDBJ whole genome shotgun (WGS) entry which is preliminary data.</text>
</comment>
<name>A0A4S4BHL7_9BACL</name>
<dbReference type="PROSITE" id="PS00523">
    <property type="entry name" value="SULFATASE_1"/>
    <property type="match status" value="1"/>
</dbReference>
<keyword evidence="3" id="KW-0378">Hydrolase</keyword>
<evidence type="ECO:0000259" key="5">
    <source>
        <dbReference type="Pfam" id="PF00884"/>
    </source>
</evidence>
<reference evidence="6 7" key="1">
    <citation type="submission" date="2019-04" db="EMBL/GenBank/DDBJ databases">
        <title>Cohnella sp. nov. isolated from preserved vegetables.</title>
        <authorList>
            <person name="Lin S.-Y."/>
            <person name="Hung M.-H."/>
            <person name="Young C.-C."/>
        </authorList>
    </citation>
    <scope>NUCLEOTIDE SEQUENCE [LARGE SCALE GENOMIC DNA]</scope>
    <source>
        <strain evidence="6 7">CC-MHH1044</strain>
    </source>
</reference>
<accession>A0A4S4BHL7</accession>
<dbReference type="OrthoDB" id="9762324at2"/>
<evidence type="ECO:0000256" key="1">
    <source>
        <dbReference type="ARBA" id="ARBA00008779"/>
    </source>
</evidence>
<keyword evidence="7" id="KW-1185">Reference proteome</keyword>
<dbReference type="SUPFAM" id="SSF53649">
    <property type="entry name" value="Alkaline phosphatase-like"/>
    <property type="match status" value="1"/>
</dbReference>
<dbReference type="AlphaFoldDB" id="A0A4S4BHL7"/>
<dbReference type="Proteomes" id="UP000310636">
    <property type="component" value="Unassembled WGS sequence"/>
</dbReference>
<evidence type="ECO:0000313" key="7">
    <source>
        <dbReference type="Proteomes" id="UP000310636"/>
    </source>
</evidence>
<evidence type="ECO:0000256" key="3">
    <source>
        <dbReference type="ARBA" id="ARBA00022801"/>
    </source>
</evidence>
<keyword evidence="2" id="KW-0479">Metal-binding</keyword>
<protein>
    <recommendedName>
        <fullName evidence="5">Sulfatase N-terminal domain-containing protein</fullName>
    </recommendedName>
</protein>
<comment type="similarity">
    <text evidence="1">Belongs to the sulfatase family.</text>
</comment>
<feature type="domain" description="Sulfatase N-terminal" evidence="5">
    <location>
        <begin position="70"/>
        <end position="303"/>
    </location>
</feature>
<evidence type="ECO:0000256" key="2">
    <source>
        <dbReference type="ARBA" id="ARBA00022723"/>
    </source>
</evidence>
<dbReference type="EMBL" id="SSOB01000046">
    <property type="protein sequence ID" value="THF74008.1"/>
    <property type="molecule type" value="Genomic_DNA"/>
</dbReference>
<dbReference type="GO" id="GO:0004065">
    <property type="term" value="F:arylsulfatase activity"/>
    <property type="evidence" value="ECO:0007669"/>
    <property type="project" value="TreeGrafter"/>
</dbReference>
<dbReference type="InterPro" id="IPR017850">
    <property type="entry name" value="Alkaline_phosphatase_core_sf"/>
</dbReference>
<dbReference type="Pfam" id="PF00884">
    <property type="entry name" value="Sulfatase"/>
    <property type="match status" value="1"/>
</dbReference>
<dbReference type="PANTHER" id="PTHR42693:SF33">
    <property type="entry name" value="ARYLSULFATASE"/>
    <property type="match status" value="1"/>
</dbReference>
<dbReference type="GO" id="GO:0046872">
    <property type="term" value="F:metal ion binding"/>
    <property type="evidence" value="ECO:0007669"/>
    <property type="project" value="UniProtKB-KW"/>
</dbReference>
<dbReference type="PANTHER" id="PTHR42693">
    <property type="entry name" value="ARYLSULFATASE FAMILY MEMBER"/>
    <property type="match status" value="1"/>
</dbReference>
<sequence>MGFRPLIYKRIIQSIVEMYIVHRRLFVYYTTIPSKIVRLNSMESILLLASERIKGGPGEERKDLMAARRKNIILLMTDQHRLDHVSYPGSGRLSTPNIDRIAEGIGFTNCISVNPVCSPARSALLTGKYTHQIGLTAMSGDLSLQHPTYLRALQDHGYRTFGIGKLHWLQGWKFGGPIGHGHPLTRLRDDIRQFGLDEVWEVAGKQLVSRNYCEYAAHLDKQGLLEEYREFNARSGTNTYLAEKQNFTGESFPFGEHNYLDIVIGDKIVETIEQKTTEEPFMLFGSFVGPHPPYDPPASYLDPVPYEEEDDFTPGRTVRLRTIRSSICTECAAPTKR</sequence>
<dbReference type="InterPro" id="IPR000917">
    <property type="entry name" value="Sulfatase_N"/>
</dbReference>
<organism evidence="6 7">
    <name type="scientific">Cohnella fermenti</name>
    <dbReference type="NCBI Taxonomy" id="2565925"/>
    <lineage>
        <taxon>Bacteria</taxon>
        <taxon>Bacillati</taxon>
        <taxon>Bacillota</taxon>
        <taxon>Bacilli</taxon>
        <taxon>Bacillales</taxon>
        <taxon>Paenibacillaceae</taxon>
        <taxon>Cohnella</taxon>
    </lineage>
</organism>
<dbReference type="InterPro" id="IPR050738">
    <property type="entry name" value="Sulfatase"/>
</dbReference>
<evidence type="ECO:0000256" key="4">
    <source>
        <dbReference type="ARBA" id="ARBA00022837"/>
    </source>
</evidence>
<evidence type="ECO:0000313" key="6">
    <source>
        <dbReference type="EMBL" id="THF74008.1"/>
    </source>
</evidence>
<proteinExistence type="inferred from homology"/>
<gene>
    <name evidence="6" type="ORF">E6C55_26895</name>
</gene>